<protein>
    <submittedName>
        <fullName evidence="2">Uncharacterized protein</fullName>
    </submittedName>
</protein>
<evidence type="ECO:0000313" key="2">
    <source>
        <dbReference type="EMBL" id="MXV60632.1"/>
    </source>
</evidence>
<keyword evidence="1" id="KW-1133">Transmembrane helix</keyword>
<comment type="caution">
    <text evidence="2">The sequence shown here is derived from an EMBL/GenBank/DDBJ whole genome shotgun (WGS) entry which is preliminary data.</text>
</comment>
<reference evidence="2 3" key="1">
    <citation type="submission" date="2020-01" db="EMBL/GenBank/DDBJ databases">
        <title>Natronorubrum sp. JWXQ-INN 674 isolated from Inner Mongolia Autonomous Region of China.</title>
        <authorList>
            <person name="Xue Q."/>
        </authorList>
    </citation>
    <scope>NUCLEOTIDE SEQUENCE [LARGE SCALE GENOMIC DNA]</scope>
    <source>
        <strain evidence="2 3">JWXQ-INN-674</strain>
    </source>
</reference>
<dbReference type="RefSeq" id="WP_160061774.1">
    <property type="nucleotide sequence ID" value="NZ_WUYX01000004.1"/>
</dbReference>
<evidence type="ECO:0000313" key="3">
    <source>
        <dbReference type="Proteomes" id="UP000434101"/>
    </source>
</evidence>
<gene>
    <name evidence="2" type="ORF">GS429_00805</name>
</gene>
<evidence type="ECO:0000256" key="1">
    <source>
        <dbReference type="SAM" id="Phobius"/>
    </source>
</evidence>
<dbReference type="InterPro" id="IPR055957">
    <property type="entry name" value="DUF7535"/>
</dbReference>
<keyword evidence="1" id="KW-0472">Membrane</keyword>
<proteinExistence type="predicted"/>
<dbReference type="EMBL" id="WUYX01000004">
    <property type="protein sequence ID" value="MXV60632.1"/>
    <property type="molecule type" value="Genomic_DNA"/>
</dbReference>
<sequence>MSTKVAESTGYGPNFQMSAFGYIMAAILVVLALPLLPVLVPAYIIWRAFFAGEKVEHSFESWRKQSGKPRNGS</sequence>
<name>A0A6B0VIK0_9EURY</name>
<keyword evidence="3" id="KW-1185">Reference proteome</keyword>
<dbReference type="OrthoDB" id="204191at2157"/>
<accession>A0A6B0VIK0</accession>
<dbReference type="Proteomes" id="UP000434101">
    <property type="component" value="Unassembled WGS sequence"/>
</dbReference>
<organism evidence="2 3">
    <name type="scientific">Natronorubrum halalkaliphilum</name>
    <dbReference type="NCBI Taxonomy" id="2691917"/>
    <lineage>
        <taxon>Archaea</taxon>
        <taxon>Methanobacteriati</taxon>
        <taxon>Methanobacteriota</taxon>
        <taxon>Stenosarchaea group</taxon>
        <taxon>Halobacteria</taxon>
        <taxon>Halobacteriales</taxon>
        <taxon>Natrialbaceae</taxon>
        <taxon>Natronorubrum</taxon>
    </lineage>
</organism>
<feature type="transmembrane region" description="Helical" evidence="1">
    <location>
        <begin position="20"/>
        <end position="46"/>
    </location>
</feature>
<dbReference type="AlphaFoldDB" id="A0A6B0VIK0"/>
<keyword evidence="1" id="KW-0812">Transmembrane</keyword>
<dbReference type="Pfam" id="PF24379">
    <property type="entry name" value="DUF7535"/>
    <property type="match status" value="1"/>
</dbReference>